<reference evidence="3 4" key="1">
    <citation type="journal article" date="2013" name="Stand. Genomic Sci.">
        <title>Genomic Encyclopedia of Type Strains, Phase I: The one thousand microbial genomes (KMG-I) project.</title>
        <authorList>
            <person name="Kyrpides N.C."/>
            <person name="Woyke T."/>
            <person name="Eisen J.A."/>
            <person name="Garrity G."/>
            <person name="Lilburn T.G."/>
            <person name="Beck B.J."/>
            <person name="Whitman W.B."/>
            <person name="Hugenholtz P."/>
            <person name="Klenk H.P."/>
        </authorList>
    </citation>
    <scope>NUCLEOTIDE SEQUENCE [LARGE SCALE GENOMIC DNA]</scope>
    <source>
        <strain evidence="3 4">DSM 45044</strain>
    </source>
</reference>
<proteinExistence type="predicted"/>
<dbReference type="RefSeq" id="WP_244615737.1">
    <property type="nucleotide sequence ID" value="NZ_BAABIJ010000001.1"/>
</dbReference>
<keyword evidence="4" id="KW-1185">Reference proteome</keyword>
<dbReference type="PIRSF" id="PIRSF016719">
    <property type="entry name" value="UCP016719"/>
    <property type="match status" value="1"/>
</dbReference>
<accession>A0A562VE90</accession>
<dbReference type="Gene3D" id="3.90.1150.140">
    <property type="match status" value="1"/>
</dbReference>
<comment type="caution">
    <text evidence="3">The sequence shown here is derived from an EMBL/GenBank/DDBJ whole genome shotgun (WGS) entry which is preliminary data.</text>
</comment>
<dbReference type="Pfam" id="PF07075">
    <property type="entry name" value="NamZ_N"/>
    <property type="match status" value="1"/>
</dbReference>
<dbReference type="Proteomes" id="UP000321617">
    <property type="component" value="Unassembled WGS sequence"/>
</dbReference>
<evidence type="ECO:0000259" key="1">
    <source>
        <dbReference type="Pfam" id="PF07075"/>
    </source>
</evidence>
<dbReference type="AlphaFoldDB" id="A0A562VE90"/>
<dbReference type="Pfam" id="PF20732">
    <property type="entry name" value="NamZ_C"/>
    <property type="match status" value="1"/>
</dbReference>
<evidence type="ECO:0000313" key="3">
    <source>
        <dbReference type="EMBL" id="TWJ16141.1"/>
    </source>
</evidence>
<protein>
    <submittedName>
        <fullName evidence="3">Uncharacterized protein YbbC (DUF1343 family)</fullName>
    </submittedName>
</protein>
<feature type="domain" description="Peptidoglycan beta-N-acetylmuramidase NamZ C-terminal" evidence="2">
    <location>
        <begin position="238"/>
        <end position="381"/>
    </location>
</feature>
<dbReference type="PANTHER" id="PTHR42915:SF1">
    <property type="entry name" value="PEPTIDOGLYCAN BETA-N-ACETYLMURAMIDASE NAMZ"/>
    <property type="match status" value="1"/>
</dbReference>
<dbReference type="PANTHER" id="PTHR42915">
    <property type="entry name" value="HYPOTHETICAL 460 KDA PROTEIN IN FEUA-SIGW INTERGENIC REGION [PRECURSOR]"/>
    <property type="match status" value="1"/>
</dbReference>
<name>A0A562VE90_9ACTN</name>
<dbReference type="EMBL" id="VLLL01000005">
    <property type="protein sequence ID" value="TWJ16141.1"/>
    <property type="molecule type" value="Genomic_DNA"/>
</dbReference>
<feature type="domain" description="Peptidoglycan beta-N-acetylmuramidase NamZ N-terminal" evidence="1">
    <location>
        <begin position="27"/>
        <end position="234"/>
    </location>
</feature>
<dbReference type="Gene3D" id="3.40.50.12170">
    <property type="entry name" value="Uncharacterised protein PF07075, DUF1343"/>
    <property type="match status" value="1"/>
</dbReference>
<sequence>MSQPRQVVSTGVERLCADPGLVAGDRIGMITNYTGVVRDLRTSVTALREAGVPLVALFGPEHGLRGTTQAGESEPDTADPDTGLPLYDTYRHEGDRLDDLVRSADVEVLLYDLQDIGTRFYTYIWTMFDLLASAARTGTRFVVLDRPNPIGGTVAEGPLLDPAVSSFVGRTAIPIRHGLTVGELARHLNDTEIPAVAGRSADLSVVAATGWRRGDMADLTGQPWVMPSVNMPTLDSAVVYPGTGLFEGTNLSEGRGTTRPFELIGAPYVDGRWAVRLNSLGLPGVRFRDVSFAPTFHKHAGTAVRGVQLHLTDRAVFQPVRTALTMLRELRDLYPDGFGWRPKHSGEEHSSGRPAVDLLWGSENLRATLDSGGDPVALLDSVDIGHPRDWAGADVLMYE</sequence>
<evidence type="ECO:0000259" key="2">
    <source>
        <dbReference type="Pfam" id="PF20732"/>
    </source>
</evidence>
<dbReference type="InterPro" id="IPR048502">
    <property type="entry name" value="NamZ_N"/>
</dbReference>
<dbReference type="InterPro" id="IPR008302">
    <property type="entry name" value="NamZ"/>
</dbReference>
<gene>
    <name evidence="3" type="ORF">LX16_1865</name>
</gene>
<evidence type="ECO:0000313" key="4">
    <source>
        <dbReference type="Proteomes" id="UP000321617"/>
    </source>
</evidence>
<dbReference type="GO" id="GO:0033922">
    <property type="term" value="F:peptidoglycan beta-N-acetylmuramidase activity"/>
    <property type="evidence" value="ECO:0007669"/>
    <property type="project" value="InterPro"/>
</dbReference>
<dbReference type="InterPro" id="IPR048503">
    <property type="entry name" value="NamZ_C"/>
</dbReference>
<organism evidence="3 4">
    <name type="scientific">Stackebrandtia albiflava</name>
    <dbReference type="NCBI Taxonomy" id="406432"/>
    <lineage>
        <taxon>Bacteria</taxon>
        <taxon>Bacillati</taxon>
        <taxon>Actinomycetota</taxon>
        <taxon>Actinomycetes</taxon>
        <taxon>Glycomycetales</taxon>
        <taxon>Glycomycetaceae</taxon>
        <taxon>Stackebrandtia</taxon>
    </lineage>
</organism>